<reference evidence="2 3" key="1">
    <citation type="submission" date="2017-06" db="EMBL/GenBank/DDBJ databases">
        <title>Genome sequencing of cyanobaciteial culture collection at National Institute for Environmental Studies (NIES).</title>
        <authorList>
            <person name="Hirose Y."/>
            <person name="Shimura Y."/>
            <person name="Fujisawa T."/>
            <person name="Nakamura Y."/>
            <person name="Kawachi M."/>
        </authorList>
    </citation>
    <scope>NUCLEOTIDE SEQUENCE [LARGE SCALE GENOMIC DNA]</scope>
    <source>
        <strain evidence="2 3">NIES-267</strain>
    </source>
</reference>
<dbReference type="GO" id="GO:0012505">
    <property type="term" value="C:endomembrane system"/>
    <property type="evidence" value="ECO:0007669"/>
    <property type="project" value="TreeGrafter"/>
</dbReference>
<sequence length="491" mass="54671">MDELIFKPAYQLARMIKERQVSAVELLEAYLNQISRHNSHLNAICTLNDKALETAKQADEALAKGENWGLLHGVPITIKDTFETKGLLTTAGYEPLKNYIPKEDATAVKRLRQAGAIIIGKTTPSQLAGDYQGINDIFPVVNNPWNLQYTPGGSTSGGATGLTAGFSSLELASDIGGSIRHPAHFCGIYGLKPTDRRVPTTGHIGDTTNMDFRCIRQMLTVGGLARSIKDLQLCIKIIAGADNRQPDIPPVPLDEVEDINLEHLRIAWTDELSLYPVAREIKLAMQSVRDKLVDARVNVENWIPKFDFAKAWQVYYAVGTYNLMYTQPSDLKNISFMWREATKGDKGLRKLSQIPNLVLPIFLKQSLKGYFTVLTERDNLIAQMDRELEKWDVWLCPVAMTAAFTHRLKGAAIEVDGRKVPYMMANGAYLVPFNLTGHPVVVIPIGFTSDGLPIGMQIVGKRWKEMELLSIAEKLDEVIGGFRSSDLFKQQ</sequence>
<dbReference type="SUPFAM" id="SSF75304">
    <property type="entry name" value="Amidase signature (AS) enzymes"/>
    <property type="match status" value="1"/>
</dbReference>
<dbReference type="InterPro" id="IPR023631">
    <property type="entry name" value="Amidase_dom"/>
</dbReference>
<dbReference type="PANTHER" id="PTHR43372">
    <property type="entry name" value="FATTY-ACID AMIDE HYDROLASE"/>
    <property type="match status" value="1"/>
</dbReference>
<dbReference type="InterPro" id="IPR036928">
    <property type="entry name" value="AS_sf"/>
</dbReference>
<dbReference type="Proteomes" id="UP000218418">
    <property type="component" value="Chromosome"/>
</dbReference>
<name>A0A1Z4M223_9CYAN</name>
<evidence type="ECO:0000313" key="3">
    <source>
        <dbReference type="Proteomes" id="UP000218418"/>
    </source>
</evidence>
<dbReference type="Gene3D" id="3.90.1300.10">
    <property type="entry name" value="Amidase signature (AS) domain"/>
    <property type="match status" value="1"/>
</dbReference>
<dbReference type="PANTHER" id="PTHR43372:SF4">
    <property type="entry name" value="FATTY-ACID AMIDE HYDROLASE 2"/>
    <property type="match status" value="1"/>
</dbReference>
<evidence type="ECO:0000313" key="2">
    <source>
        <dbReference type="EMBL" id="BAY87451.1"/>
    </source>
</evidence>
<dbReference type="PIRSF" id="PIRSF001221">
    <property type="entry name" value="Amidase_fungi"/>
    <property type="match status" value="1"/>
</dbReference>
<gene>
    <name evidence="2" type="ORF">NIES267_69730</name>
</gene>
<dbReference type="OrthoDB" id="9811471at2"/>
<protein>
    <submittedName>
        <fullName evidence="2">Amidase</fullName>
    </submittedName>
</protein>
<evidence type="ECO:0000259" key="1">
    <source>
        <dbReference type="Pfam" id="PF01425"/>
    </source>
</evidence>
<accession>A0A1Z4M223</accession>
<keyword evidence="3" id="KW-1185">Reference proteome</keyword>
<dbReference type="InterPro" id="IPR052739">
    <property type="entry name" value="FAAH2"/>
</dbReference>
<dbReference type="Pfam" id="PF01425">
    <property type="entry name" value="Amidase"/>
    <property type="match status" value="1"/>
</dbReference>
<organism evidence="2 3">
    <name type="scientific">Calothrix parasitica NIES-267</name>
    <dbReference type="NCBI Taxonomy" id="1973488"/>
    <lineage>
        <taxon>Bacteria</taxon>
        <taxon>Bacillati</taxon>
        <taxon>Cyanobacteriota</taxon>
        <taxon>Cyanophyceae</taxon>
        <taxon>Nostocales</taxon>
        <taxon>Calotrichaceae</taxon>
        <taxon>Calothrix</taxon>
    </lineage>
</organism>
<dbReference type="AlphaFoldDB" id="A0A1Z4M223"/>
<dbReference type="EMBL" id="AP018227">
    <property type="protein sequence ID" value="BAY87451.1"/>
    <property type="molecule type" value="Genomic_DNA"/>
</dbReference>
<feature type="domain" description="Amidase" evidence="1">
    <location>
        <begin position="25"/>
        <end position="469"/>
    </location>
</feature>
<proteinExistence type="predicted"/>